<evidence type="ECO:0000259" key="2">
    <source>
        <dbReference type="Pfam" id="PF05205"/>
    </source>
</evidence>
<dbReference type="HOGENOM" id="CLU_869073_0_0_1"/>
<evidence type="ECO:0000256" key="1">
    <source>
        <dbReference type="SAM" id="MobiDB-lite"/>
    </source>
</evidence>
<sequence length="320" mass="34446">MPIENPAQLAEEFKQSAEFDRLRRELLEEFRNGDGLAPFVARVEDIVRKKLHYDSKLLFGPEATAQRELAQEYPVVERAVSDIPSLADADFSSRLRESLSRVLQKSRSGDMAATSEFADVEMGDRSTLPQLRIPVLNGHAKSKDQDNSRSRHLHAQQEPDSDSDSAMEESPVSDHGEVMVETNYQVNGIDATVPQITEHLAPDSLVETISVASHSGVDTPMGNSSAIDSPMSDSLADKSAAVDYPVVNSPAINSPVINSPVINSPAVNPPAIDSPAVLNSPIANSPVVTCPTITPPELDLPVVDAPELSQASDMPGDIPI</sequence>
<dbReference type="InterPro" id="IPR055264">
    <property type="entry name" value="BOD1/SHG1_dom"/>
</dbReference>
<name>A0A0C3NYX0_PHLG1</name>
<feature type="region of interest" description="Disordered" evidence="1">
    <location>
        <begin position="139"/>
        <end position="174"/>
    </location>
</feature>
<dbReference type="Proteomes" id="UP000053257">
    <property type="component" value="Unassembled WGS sequence"/>
</dbReference>
<accession>A0A0C3NYX0</accession>
<feature type="region of interest" description="Disordered" evidence="1">
    <location>
        <begin position="102"/>
        <end position="123"/>
    </location>
</feature>
<evidence type="ECO:0000313" key="3">
    <source>
        <dbReference type="EMBL" id="KIP10634.1"/>
    </source>
</evidence>
<proteinExistence type="predicted"/>
<dbReference type="EMBL" id="KN840452">
    <property type="protein sequence ID" value="KIP10634.1"/>
    <property type="molecule type" value="Genomic_DNA"/>
</dbReference>
<organism evidence="3 4">
    <name type="scientific">Phlebiopsis gigantea (strain 11061_1 CR5-6)</name>
    <name type="common">White-rot fungus</name>
    <name type="synonym">Peniophora gigantea</name>
    <dbReference type="NCBI Taxonomy" id="745531"/>
    <lineage>
        <taxon>Eukaryota</taxon>
        <taxon>Fungi</taxon>
        <taxon>Dikarya</taxon>
        <taxon>Basidiomycota</taxon>
        <taxon>Agaricomycotina</taxon>
        <taxon>Agaricomycetes</taxon>
        <taxon>Polyporales</taxon>
        <taxon>Phanerochaetaceae</taxon>
        <taxon>Phlebiopsis</taxon>
    </lineage>
</organism>
<reference evidence="3 4" key="1">
    <citation type="journal article" date="2014" name="PLoS Genet.">
        <title>Analysis of the Phlebiopsis gigantea genome, transcriptome and secretome provides insight into its pioneer colonization strategies of wood.</title>
        <authorList>
            <person name="Hori C."/>
            <person name="Ishida T."/>
            <person name="Igarashi K."/>
            <person name="Samejima M."/>
            <person name="Suzuki H."/>
            <person name="Master E."/>
            <person name="Ferreira P."/>
            <person name="Ruiz-Duenas F.J."/>
            <person name="Held B."/>
            <person name="Canessa P."/>
            <person name="Larrondo L.F."/>
            <person name="Schmoll M."/>
            <person name="Druzhinina I.S."/>
            <person name="Kubicek C.P."/>
            <person name="Gaskell J.A."/>
            <person name="Kersten P."/>
            <person name="St John F."/>
            <person name="Glasner J."/>
            <person name="Sabat G."/>
            <person name="Splinter BonDurant S."/>
            <person name="Syed K."/>
            <person name="Yadav J."/>
            <person name="Mgbeahuruike A.C."/>
            <person name="Kovalchuk A."/>
            <person name="Asiegbu F.O."/>
            <person name="Lackner G."/>
            <person name="Hoffmeister D."/>
            <person name="Rencoret J."/>
            <person name="Gutierrez A."/>
            <person name="Sun H."/>
            <person name="Lindquist E."/>
            <person name="Barry K."/>
            <person name="Riley R."/>
            <person name="Grigoriev I.V."/>
            <person name="Henrissat B."/>
            <person name="Kues U."/>
            <person name="Berka R.M."/>
            <person name="Martinez A.T."/>
            <person name="Covert S.F."/>
            <person name="Blanchette R.A."/>
            <person name="Cullen D."/>
        </authorList>
    </citation>
    <scope>NUCLEOTIDE SEQUENCE [LARGE SCALE GENOMIC DNA]</scope>
    <source>
        <strain evidence="3 4">11061_1 CR5-6</strain>
    </source>
</reference>
<evidence type="ECO:0000313" key="4">
    <source>
        <dbReference type="Proteomes" id="UP000053257"/>
    </source>
</evidence>
<dbReference type="AlphaFoldDB" id="A0A0C3NYX0"/>
<protein>
    <recommendedName>
        <fullName evidence="2">BOD1/SHG1 domain-containing protein</fullName>
    </recommendedName>
</protein>
<dbReference type="OrthoDB" id="5579731at2759"/>
<feature type="domain" description="BOD1/SHG1" evidence="2">
    <location>
        <begin position="8"/>
        <end position="98"/>
    </location>
</feature>
<dbReference type="Pfam" id="PF05205">
    <property type="entry name" value="COMPASS-Shg1"/>
    <property type="match status" value="1"/>
</dbReference>
<gene>
    <name evidence="3" type="ORF">PHLGIDRAFT_115192</name>
</gene>
<keyword evidence="4" id="KW-1185">Reference proteome</keyword>